<dbReference type="OrthoDB" id="893802at2"/>
<accession>A0A6L3ZHH6</accession>
<organism evidence="1 2">
    <name type="scientific">Phaeocystidibacter marisrubri</name>
    <dbReference type="NCBI Taxonomy" id="1577780"/>
    <lineage>
        <taxon>Bacteria</taxon>
        <taxon>Pseudomonadati</taxon>
        <taxon>Bacteroidota</taxon>
        <taxon>Flavobacteriia</taxon>
        <taxon>Flavobacteriales</taxon>
        <taxon>Phaeocystidibacteraceae</taxon>
        <taxon>Phaeocystidibacter</taxon>
    </lineage>
</organism>
<evidence type="ECO:0000313" key="1">
    <source>
        <dbReference type="EMBL" id="KAB2817321.1"/>
    </source>
</evidence>
<proteinExistence type="predicted"/>
<keyword evidence="2" id="KW-1185">Reference proteome</keyword>
<dbReference type="AlphaFoldDB" id="A0A6L3ZHH6"/>
<protein>
    <recommendedName>
        <fullName evidence="3">DUF4625 domain-containing protein</fullName>
    </recommendedName>
</protein>
<dbReference type="RefSeq" id="WP_151691892.1">
    <property type="nucleotide sequence ID" value="NZ_BMGX01000002.1"/>
</dbReference>
<dbReference type="Proteomes" id="UP000484164">
    <property type="component" value="Unassembled WGS sequence"/>
</dbReference>
<sequence>MKFNFATLFLLSGLISLNSCEVDDPKPASPSETAKITFDEPSTGDTYMLNDTVFVRGAIEYPDGLHGYRVVITNLTTDSVVFSTDVHAHDALIYFDEYWVNHVADHSDMKVRVTAAFSHTGEMQSDSVLFHCHPM</sequence>
<comment type="caution">
    <text evidence="1">The sequence shown here is derived from an EMBL/GenBank/DDBJ whole genome shotgun (WGS) entry which is preliminary data.</text>
</comment>
<dbReference type="EMBL" id="WBVQ01000001">
    <property type="protein sequence ID" value="KAB2817321.1"/>
    <property type="molecule type" value="Genomic_DNA"/>
</dbReference>
<evidence type="ECO:0000313" key="2">
    <source>
        <dbReference type="Proteomes" id="UP000484164"/>
    </source>
</evidence>
<name>A0A6L3ZHH6_9FLAO</name>
<evidence type="ECO:0008006" key="3">
    <source>
        <dbReference type="Google" id="ProtNLM"/>
    </source>
</evidence>
<reference evidence="1 2" key="1">
    <citation type="submission" date="2019-10" db="EMBL/GenBank/DDBJ databases">
        <title>Genome sequence of Phaeocystidibacter marisrubri JCM30614 (type strain).</title>
        <authorList>
            <person name="Bowman J.P."/>
        </authorList>
    </citation>
    <scope>NUCLEOTIDE SEQUENCE [LARGE SCALE GENOMIC DNA]</scope>
    <source>
        <strain evidence="1 2">JCM 30614</strain>
    </source>
</reference>
<gene>
    <name evidence="1" type="ORF">F8C82_02715</name>
</gene>